<dbReference type="Pfam" id="PF10358">
    <property type="entry name" value="NT-C2"/>
    <property type="match status" value="1"/>
</dbReference>
<keyword evidence="5" id="KW-1185">Reference proteome</keyword>
<accession>A0A5J4Z7S4</accession>
<reference evidence="5" key="1">
    <citation type="journal article" date="2019" name="Nat. Commun.">
        <title>Expansion of phycobilisome linker gene families in mesophilic red algae.</title>
        <authorList>
            <person name="Lee J."/>
            <person name="Kim D."/>
            <person name="Bhattacharya D."/>
            <person name="Yoon H.S."/>
        </authorList>
    </citation>
    <scope>NUCLEOTIDE SEQUENCE [LARGE SCALE GENOMIC DNA]</scope>
    <source>
        <strain evidence="5">CCMP 1328</strain>
    </source>
</reference>
<gene>
    <name evidence="4" type="ORF">FVE85_6803</name>
</gene>
<feature type="compositionally biased region" description="Polar residues" evidence="2">
    <location>
        <begin position="264"/>
        <end position="275"/>
    </location>
</feature>
<evidence type="ECO:0000313" key="5">
    <source>
        <dbReference type="Proteomes" id="UP000324585"/>
    </source>
</evidence>
<feature type="region of interest" description="Disordered" evidence="2">
    <location>
        <begin position="573"/>
        <end position="616"/>
    </location>
</feature>
<proteinExistence type="predicted"/>
<feature type="compositionally biased region" description="Polar residues" evidence="2">
    <location>
        <begin position="382"/>
        <end position="396"/>
    </location>
</feature>
<dbReference type="InterPro" id="IPR019448">
    <property type="entry name" value="NT-C2"/>
</dbReference>
<keyword evidence="1" id="KW-0175">Coiled coil</keyword>
<feature type="compositionally biased region" description="Low complexity" evidence="2">
    <location>
        <begin position="350"/>
        <end position="372"/>
    </location>
</feature>
<feature type="domain" description="C2 NT-type" evidence="3">
    <location>
        <begin position="30"/>
        <end position="169"/>
    </location>
</feature>
<feature type="compositionally biased region" description="Basic and acidic residues" evidence="2">
    <location>
        <begin position="573"/>
        <end position="586"/>
    </location>
</feature>
<evidence type="ECO:0000256" key="1">
    <source>
        <dbReference type="SAM" id="Coils"/>
    </source>
</evidence>
<organism evidence="4 5">
    <name type="scientific">Porphyridium purpureum</name>
    <name type="common">Red alga</name>
    <name type="synonym">Porphyridium cruentum</name>
    <dbReference type="NCBI Taxonomy" id="35688"/>
    <lineage>
        <taxon>Eukaryota</taxon>
        <taxon>Rhodophyta</taxon>
        <taxon>Bangiophyceae</taxon>
        <taxon>Porphyridiales</taxon>
        <taxon>Porphyridiaceae</taxon>
        <taxon>Porphyridium</taxon>
    </lineage>
</organism>
<dbReference type="OrthoDB" id="10680954at2759"/>
<dbReference type="EMBL" id="VRMN01000001">
    <property type="protein sequence ID" value="KAA8499218.1"/>
    <property type="molecule type" value="Genomic_DNA"/>
</dbReference>
<feature type="compositionally biased region" description="Low complexity" evidence="2">
    <location>
        <begin position="299"/>
        <end position="310"/>
    </location>
</feature>
<name>A0A5J4Z7S4_PORPP</name>
<dbReference type="AlphaFoldDB" id="A0A5J4Z7S4"/>
<feature type="region of interest" description="Disordered" evidence="2">
    <location>
        <begin position="738"/>
        <end position="760"/>
    </location>
</feature>
<evidence type="ECO:0000259" key="3">
    <source>
        <dbReference type="PROSITE" id="PS51840"/>
    </source>
</evidence>
<sequence>MFGQKGSKGSTLSALTQRFGGASSKALNNAKRIGKTQAKFQFEVNVHDVSGLKPGGKYFVKWTRGLKVASTKMFRCTASVSQKVGEKLALMCTMFFDDQNNFDEKDAKLSVVRLTLDANGIAEEKTIAKIHFNLSEFCGVPSASADRTFELSDTVKVKCTVSCTFMAGADGTKSGSGALSGSSGMSDTMSLSGMSCAESSVLDSDSIADLDDFADMDDDFADLNDDSDPSALVQSRSQRLREPEPEVAPEPKSGVKDTFKKSISFAQKSTPASSSADKEKSSVVRAKSALWENGSETGSKASQSGLSSSEKVPKKESVASRKPSSTATATSSVRHDSTKSALARTKEYPPSESSAASPRGSGASAVSSASRAQHAGTALSPRPNTSNTGSPVSSDANGVARLREQVERLQQENATLTARNASGSASQGRLNALEKQNLELREQLEQARDAASAGRRRSYGGEVDMELEALRSENTGLKAKLRTLEQQHKVITEERDALRLEHTADTISSMQRIQNDLLRENTKLQHEVDRLSELVETSDSTVAQVEEQLQLERNKSKSSLALVAELEKSKRSVEASRDELLRENSKRNLNGAGSDGGGGLVAGRTVRDTSAAPLTPRERLEKDKTLAKLEASVRQLENENAALQRALRGTKGADAGGSGGAELVVLMRQRDEEIQELKRQVVALQREKSELEMRAVKSKDEESELLRTRLRQARADMDDLEFQKHELQRELDRLHRAAAASSSTLDEHEKEHERQLDDLREDKARVERRFEKQRAELAAERDEAMRNMDELRQRKDAEIVRLQGELDEALYRSRARTADDADSHKKRAERLEEKLERNVRERDELVAQLEGKVVEVKEARREVMELRKELGDVRVSHQLQLEGMQQAEKDGNEDGIIMQLVEAKMRMADFEEENLRYRNIIQKMQNGNKTTEVQRRLAEHAAKLELRLAEAHQKVDLLQEQLAKRKNAGSWSGISSPT</sequence>
<evidence type="ECO:0000256" key="2">
    <source>
        <dbReference type="SAM" id="MobiDB-lite"/>
    </source>
</evidence>
<feature type="region of interest" description="Disordered" evidence="2">
    <location>
        <begin position="219"/>
        <end position="398"/>
    </location>
</feature>
<dbReference type="OMA" id="EQHITEQ"/>
<feature type="compositionally biased region" description="Acidic residues" evidence="2">
    <location>
        <begin position="219"/>
        <end position="228"/>
    </location>
</feature>
<comment type="caution">
    <text evidence="4">The sequence shown here is derived from an EMBL/GenBank/DDBJ whole genome shotgun (WGS) entry which is preliminary data.</text>
</comment>
<feature type="compositionally biased region" description="Basic and acidic residues" evidence="2">
    <location>
        <begin position="333"/>
        <end position="349"/>
    </location>
</feature>
<dbReference type="Proteomes" id="UP000324585">
    <property type="component" value="Unassembled WGS sequence"/>
</dbReference>
<protein>
    <recommendedName>
        <fullName evidence="3">C2 NT-type domain-containing protein</fullName>
    </recommendedName>
</protein>
<feature type="compositionally biased region" description="Basic and acidic residues" evidence="2">
    <location>
        <begin position="745"/>
        <end position="760"/>
    </location>
</feature>
<feature type="compositionally biased region" description="Polar residues" evidence="2">
    <location>
        <begin position="322"/>
        <end position="332"/>
    </location>
</feature>
<dbReference type="PROSITE" id="PS51840">
    <property type="entry name" value="C2_NT"/>
    <property type="match status" value="1"/>
</dbReference>
<feature type="coiled-coil region" evidence="1">
    <location>
        <begin position="900"/>
        <end position="968"/>
    </location>
</feature>
<evidence type="ECO:0000313" key="4">
    <source>
        <dbReference type="EMBL" id="KAA8499218.1"/>
    </source>
</evidence>